<sequence>MQKAKERETKSRNHASSTKLRSSKQTSEGEERDLSPKANKKRRDGPKPKQKKQNITRTADPADDHVQTQRPMGNPNFIVKFNTVMAPTPTEISPSCGGEEKMSA</sequence>
<feature type="region of interest" description="Disordered" evidence="1">
    <location>
        <begin position="1"/>
        <end position="75"/>
    </location>
</feature>
<dbReference type="AlphaFoldDB" id="A0A6C0BZP5"/>
<feature type="compositionally biased region" description="Polar residues" evidence="1">
    <location>
        <begin position="14"/>
        <end position="26"/>
    </location>
</feature>
<evidence type="ECO:0000313" key="2">
    <source>
        <dbReference type="EMBL" id="QHS97807.1"/>
    </source>
</evidence>
<feature type="compositionally biased region" description="Basic and acidic residues" evidence="1">
    <location>
        <begin position="1"/>
        <end position="11"/>
    </location>
</feature>
<evidence type="ECO:0000256" key="1">
    <source>
        <dbReference type="SAM" id="MobiDB-lite"/>
    </source>
</evidence>
<protein>
    <submittedName>
        <fullName evidence="2">Uncharacterized protein</fullName>
    </submittedName>
</protein>
<reference evidence="2" key="1">
    <citation type="journal article" date="2020" name="Nature">
        <title>Giant virus diversity and host interactions through global metagenomics.</title>
        <authorList>
            <person name="Schulz F."/>
            <person name="Roux S."/>
            <person name="Paez-Espino D."/>
            <person name="Jungbluth S."/>
            <person name="Walsh D.A."/>
            <person name="Denef V.J."/>
            <person name="McMahon K.D."/>
            <person name="Konstantinidis K.T."/>
            <person name="Eloe-Fadrosh E.A."/>
            <person name="Kyrpides N.C."/>
            <person name="Woyke T."/>
        </authorList>
    </citation>
    <scope>NUCLEOTIDE SEQUENCE</scope>
    <source>
        <strain evidence="2">GVMAG-M-3300020182-33</strain>
    </source>
</reference>
<accession>A0A6C0BZP5</accession>
<dbReference type="EMBL" id="MN739304">
    <property type="protein sequence ID" value="QHS97807.1"/>
    <property type="molecule type" value="Genomic_DNA"/>
</dbReference>
<organism evidence="2">
    <name type="scientific">viral metagenome</name>
    <dbReference type="NCBI Taxonomy" id="1070528"/>
    <lineage>
        <taxon>unclassified sequences</taxon>
        <taxon>metagenomes</taxon>
        <taxon>organismal metagenomes</taxon>
    </lineage>
</organism>
<feature type="compositionally biased region" description="Basic residues" evidence="1">
    <location>
        <begin position="38"/>
        <end position="54"/>
    </location>
</feature>
<proteinExistence type="predicted"/>
<name>A0A6C0BZP5_9ZZZZ</name>